<reference evidence="2 3" key="1">
    <citation type="submission" date="2023-01" db="EMBL/GenBank/DDBJ databases">
        <title>Analysis of 21 Apiospora genomes using comparative genomics revels a genus with tremendous synthesis potential of carbohydrate active enzymes and secondary metabolites.</title>
        <authorList>
            <person name="Sorensen T."/>
        </authorList>
    </citation>
    <scope>NUCLEOTIDE SEQUENCE [LARGE SCALE GENOMIC DNA]</scope>
    <source>
        <strain evidence="2 3">CBS 135458</strain>
    </source>
</reference>
<evidence type="ECO:0000313" key="3">
    <source>
        <dbReference type="Proteomes" id="UP001480595"/>
    </source>
</evidence>
<dbReference type="EMBL" id="JAQQWL010000001">
    <property type="protein sequence ID" value="KAK8091214.1"/>
    <property type="molecule type" value="Genomic_DNA"/>
</dbReference>
<sequence>MPASSHWSSTRSAHDVSNPPKTTFTKAELGMAFLEDASTQEWNTSGVFIWRNNWIQELG</sequence>
<organism evidence="2 3">
    <name type="scientific">Apiospora phragmitis</name>
    <dbReference type="NCBI Taxonomy" id="2905665"/>
    <lineage>
        <taxon>Eukaryota</taxon>
        <taxon>Fungi</taxon>
        <taxon>Dikarya</taxon>
        <taxon>Ascomycota</taxon>
        <taxon>Pezizomycotina</taxon>
        <taxon>Sordariomycetes</taxon>
        <taxon>Xylariomycetidae</taxon>
        <taxon>Amphisphaeriales</taxon>
        <taxon>Apiosporaceae</taxon>
        <taxon>Apiospora</taxon>
    </lineage>
</organism>
<evidence type="ECO:0000313" key="2">
    <source>
        <dbReference type="EMBL" id="KAK8091214.1"/>
    </source>
</evidence>
<gene>
    <name evidence="2" type="ORF">PG994_000719</name>
</gene>
<accession>A0ABR1X792</accession>
<comment type="caution">
    <text evidence="2">The sequence shown here is derived from an EMBL/GenBank/DDBJ whole genome shotgun (WGS) entry which is preliminary data.</text>
</comment>
<keyword evidence="3" id="KW-1185">Reference proteome</keyword>
<dbReference type="RefSeq" id="XP_066722760.1">
    <property type="nucleotide sequence ID" value="XM_066852128.1"/>
</dbReference>
<feature type="region of interest" description="Disordered" evidence="1">
    <location>
        <begin position="1"/>
        <end position="22"/>
    </location>
</feature>
<dbReference type="Proteomes" id="UP001480595">
    <property type="component" value="Unassembled WGS sequence"/>
</dbReference>
<name>A0ABR1X792_9PEZI</name>
<dbReference type="GeneID" id="92085191"/>
<evidence type="ECO:0000256" key="1">
    <source>
        <dbReference type="SAM" id="MobiDB-lite"/>
    </source>
</evidence>
<proteinExistence type="predicted"/>
<protein>
    <submittedName>
        <fullName evidence="2">Uncharacterized protein</fullName>
    </submittedName>
</protein>
<feature type="compositionally biased region" description="Polar residues" evidence="1">
    <location>
        <begin position="1"/>
        <end position="11"/>
    </location>
</feature>